<keyword evidence="2" id="KW-1185">Reference proteome</keyword>
<name>A0AAV8WTJ4_9CUCU</name>
<proteinExistence type="predicted"/>
<accession>A0AAV8WTJ4</accession>
<organism evidence="1 2">
    <name type="scientific">Rhamnusium bicolor</name>
    <dbReference type="NCBI Taxonomy" id="1586634"/>
    <lineage>
        <taxon>Eukaryota</taxon>
        <taxon>Metazoa</taxon>
        <taxon>Ecdysozoa</taxon>
        <taxon>Arthropoda</taxon>
        <taxon>Hexapoda</taxon>
        <taxon>Insecta</taxon>
        <taxon>Pterygota</taxon>
        <taxon>Neoptera</taxon>
        <taxon>Endopterygota</taxon>
        <taxon>Coleoptera</taxon>
        <taxon>Polyphaga</taxon>
        <taxon>Cucujiformia</taxon>
        <taxon>Chrysomeloidea</taxon>
        <taxon>Cerambycidae</taxon>
        <taxon>Lepturinae</taxon>
        <taxon>Rhagiini</taxon>
        <taxon>Rhamnusium</taxon>
    </lineage>
</organism>
<dbReference type="Proteomes" id="UP001162156">
    <property type="component" value="Unassembled WGS sequence"/>
</dbReference>
<comment type="caution">
    <text evidence="1">The sequence shown here is derived from an EMBL/GenBank/DDBJ whole genome shotgun (WGS) entry which is preliminary data.</text>
</comment>
<protein>
    <recommendedName>
        <fullName evidence="3">Retrotransposon gag domain-containing protein</fullName>
    </recommendedName>
</protein>
<dbReference type="EMBL" id="JANEYF010004833">
    <property type="protein sequence ID" value="KAJ8929948.1"/>
    <property type="molecule type" value="Genomic_DNA"/>
</dbReference>
<evidence type="ECO:0000313" key="1">
    <source>
        <dbReference type="EMBL" id="KAJ8929948.1"/>
    </source>
</evidence>
<sequence length="88" mass="10084">MYLSHGKIVCEYYNQFTEMFAEDERVNLENVVASFMTLPDVPQGYTEELDIQQSSSPTISAEDSRTLKSNCREKIEKITCLPKATVRD</sequence>
<evidence type="ECO:0000313" key="2">
    <source>
        <dbReference type="Proteomes" id="UP001162156"/>
    </source>
</evidence>
<gene>
    <name evidence="1" type="ORF">NQ314_017313</name>
</gene>
<evidence type="ECO:0008006" key="3">
    <source>
        <dbReference type="Google" id="ProtNLM"/>
    </source>
</evidence>
<reference evidence="1" key="1">
    <citation type="journal article" date="2023" name="Insect Mol. Biol.">
        <title>Genome sequencing provides insights into the evolution of gene families encoding plant cell wall-degrading enzymes in longhorned beetles.</title>
        <authorList>
            <person name="Shin N.R."/>
            <person name="Okamura Y."/>
            <person name="Kirsch R."/>
            <person name="Pauchet Y."/>
        </authorList>
    </citation>
    <scope>NUCLEOTIDE SEQUENCE</scope>
    <source>
        <strain evidence="1">RBIC_L_NR</strain>
    </source>
</reference>
<dbReference type="AlphaFoldDB" id="A0AAV8WTJ4"/>